<dbReference type="AlphaFoldDB" id="A0A2G5I7Z7"/>
<dbReference type="CDD" id="cd24163">
    <property type="entry name" value="RWDD2_C"/>
    <property type="match status" value="1"/>
</dbReference>
<dbReference type="PANTHER" id="PTHR15955:SF10">
    <property type="entry name" value="DUF1115 DOMAIN PROTEIN (AFU_ORTHOLOGUE AFUA_5G14750)"/>
    <property type="match status" value="1"/>
</dbReference>
<dbReference type="InterPro" id="IPR016135">
    <property type="entry name" value="UBQ-conjugating_enzyme/RWD"/>
</dbReference>
<dbReference type="InterPro" id="IPR010541">
    <property type="entry name" value="Prp3_C"/>
</dbReference>
<gene>
    <name evidence="2" type="ORF">CB0940_00977</name>
    <name evidence="3" type="ORF">RHO25_001009</name>
</gene>
<proteinExistence type="predicted"/>
<feature type="domain" description="Small nuclear ribonucleoprotein Prp3 C-terminal" evidence="1">
    <location>
        <begin position="167"/>
        <end position="240"/>
    </location>
</feature>
<evidence type="ECO:0000313" key="5">
    <source>
        <dbReference type="Proteomes" id="UP001302367"/>
    </source>
</evidence>
<accession>A0A2G5I7Z7</accession>
<dbReference type="InterPro" id="IPR059181">
    <property type="entry name" value="RWDD2A-B_C"/>
</dbReference>
<dbReference type="EMBL" id="LKMD01000100">
    <property type="protein sequence ID" value="PIB00921.1"/>
    <property type="molecule type" value="Genomic_DNA"/>
</dbReference>
<protein>
    <submittedName>
        <fullName evidence="2">RWD domain-containing protein 2B</fullName>
    </submittedName>
</protein>
<dbReference type="Pfam" id="PF06544">
    <property type="entry name" value="Prp3_C"/>
    <property type="match status" value="1"/>
</dbReference>
<name>A0A2G5I7Z7_CERBT</name>
<evidence type="ECO:0000313" key="4">
    <source>
        <dbReference type="Proteomes" id="UP000230605"/>
    </source>
</evidence>
<evidence type="ECO:0000259" key="1">
    <source>
        <dbReference type="Pfam" id="PF06544"/>
    </source>
</evidence>
<keyword evidence="5" id="KW-1185">Reference proteome</keyword>
<reference evidence="3 5" key="2">
    <citation type="submission" date="2023-09" db="EMBL/GenBank/DDBJ databases">
        <title>Complete-Gapless Cercospora beticola genome.</title>
        <authorList>
            <person name="Wyatt N.A."/>
            <person name="Spanner R.E."/>
            <person name="Bolton M.D."/>
        </authorList>
    </citation>
    <scope>NUCLEOTIDE SEQUENCE [LARGE SCALE GENOMIC DNA]</scope>
    <source>
        <strain evidence="3">Cb09-40</strain>
    </source>
</reference>
<reference evidence="2 4" key="1">
    <citation type="submission" date="2015-10" db="EMBL/GenBank/DDBJ databases">
        <title>The cercosporin biosynthetic gene cluster was horizontally transferred to several fungal lineages and shown to be expanded in Cercospora beticola based on microsynteny with recipient genomes.</title>
        <authorList>
            <person name="De Jonge R."/>
            <person name="Ebert M.K."/>
            <person name="Suttle J.C."/>
            <person name="Jurick Ii W.M."/>
            <person name="Secor G.A."/>
            <person name="Thomma B.P."/>
            <person name="Van De Peer Y."/>
            <person name="Bolton M.D."/>
        </authorList>
    </citation>
    <scope>NUCLEOTIDE SEQUENCE [LARGE SCALE GENOMIC DNA]</scope>
    <source>
        <strain evidence="2 4">09-40</strain>
    </source>
</reference>
<dbReference type="InterPro" id="IPR017359">
    <property type="entry name" value="Phi-like"/>
</dbReference>
<dbReference type="Proteomes" id="UP001302367">
    <property type="component" value="Chromosome 1"/>
</dbReference>
<dbReference type="PANTHER" id="PTHR15955">
    <property type="entry name" value="RWD DOMAIN CONTAINING PROTEIN 2"/>
    <property type="match status" value="1"/>
</dbReference>
<sequence>MAGSGLPSEVLEGQLDTWELLHAMYPAADDESSNIETEAAVQDLRLWLEDPTSACPHLPDTLGLLISLYEPEDGAGSLQIDVTLPFGQLAEHPASEEEIPLYRLRVLQPQWLTKAEVVHLSQDIPGDDIVSALEYITERAREADLSRALQASTIATNHDTTPLVRVWFYFPSISTREKRDDIVNYAPSYGLTGFLLAGKPGILCLEGNAQKIDSYMNFIKTQSWGDIPPQHKKVSERLRETGDDVTRVFPAMEEITDSIEKRGARGNRGNMQAVEAFLDERGLKDAFTKVLM</sequence>
<dbReference type="PIRSF" id="PIRSF038021">
    <property type="entry name" value="UCP038021_RWDD2"/>
    <property type="match status" value="1"/>
</dbReference>
<organism evidence="2 4">
    <name type="scientific">Cercospora beticola</name>
    <name type="common">Sugarbeet leaf spot fungus</name>
    <dbReference type="NCBI Taxonomy" id="122368"/>
    <lineage>
        <taxon>Eukaryota</taxon>
        <taxon>Fungi</taxon>
        <taxon>Dikarya</taxon>
        <taxon>Ascomycota</taxon>
        <taxon>Pezizomycotina</taxon>
        <taxon>Dothideomycetes</taxon>
        <taxon>Dothideomycetidae</taxon>
        <taxon>Mycosphaerellales</taxon>
        <taxon>Mycosphaerellaceae</taxon>
        <taxon>Cercospora</taxon>
    </lineage>
</organism>
<dbReference type="SUPFAM" id="SSF54495">
    <property type="entry name" value="UBC-like"/>
    <property type="match status" value="1"/>
</dbReference>
<dbReference type="OrthoDB" id="432412at2759"/>
<evidence type="ECO:0000313" key="2">
    <source>
        <dbReference type="EMBL" id="PIB00921.1"/>
    </source>
</evidence>
<dbReference type="Proteomes" id="UP000230605">
    <property type="component" value="Chromosome 1"/>
</dbReference>
<dbReference type="EMBL" id="CP134184">
    <property type="protein sequence ID" value="WPA96402.1"/>
    <property type="molecule type" value="Genomic_DNA"/>
</dbReference>
<evidence type="ECO:0000313" key="3">
    <source>
        <dbReference type="EMBL" id="WPA96402.1"/>
    </source>
</evidence>